<dbReference type="SUPFAM" id="SSF53335">
    <property type="entry name" value="S-adenosyl-L-methionine-dependent methyltransferases"/>
    <property type="match status" value="1"/>
</dbReference>
<sequence>MASRSNAEVDGGAVTNWLHDTIADFDSAHSLAGRARTRRWQCFAQRFPAISEMRVIDLGGTPESWALAPVRPRAVTIVNLLPLTSDEPTVDVVQADACDLPAAVRHERFDLVFSNSLIEHVGGHPQRQRLADTIGVLAERYWVQTPYRYFPVEPHWVFPGMQWLPYEARVQISLRWNRGNVHTYTREDAENAVDQVDLLSISQMRRYFPTSSIWHERFAGLVKSIVAVRG</sequence>
<organism evidence="2 3">
    <name type="scientific">Mycolicibacterium chubuense</name>
    <name type="common">Mycobacterium chubuense</name>
    <dbReference type="NCBI Taxonomy" id="1800"/>
    <lineage>
        <taxon>Bacteria</taxon>
        <taxon>Bacillati</taxon>
        <taxon>Actinomycetota</taxon>
        <taxon>Actinomycetes</taxon>
        <taxon>Mycobacteriales</taxon>
        <taxon>Mycobacteriaceae</taxon>
        <taxon>Mycolicibacterium</taxon>
    </lineage>
</organism>
<proteinExistence type="predicted"/>
<name>A0A0J6WDD0_MYCCU</name>
<feature type="domain" description="Methyltransferase type 11" evidence="1">
    <location>
        <begin position="87"/>
        <end position="129"/>
    </location>
</feature>
<evidence type="ECO:0000313" key="3">
    <source>
        <dbReference type="Proteomes" id="UP000036176"/>
    </source>
</evidence>
<dbReference type="Gene3D" id="3.40.50.150">
    <property type="entry name" value="Vaccinia Virus protein VP39"/>
    <property type="match status" value="1"/>
</dbReference>
<dbReference type="PATRIC" id="fig|1800.3.peg.2625"/>
<accession>A0A0J6WDD0</accession>
<dbReference type="Pfam" id="PF08241">
    <property type="entry name" value="Methyltransf_11"/>
    <property type="match status" value="1"/>
</dbReference>
<evidence type="ECO:0000259" key="1">
    <source>
        <dbReference type="Pfam" id="PF08241"/>
    </source>
</evidence>
<evidence type="ECO:0000313" key="2">
    <source>
        <dbReference type="EMBL" id="KMO79757.1"/>
    </source>
</evidence>
<dbReference type="EMBL" id="JYNX01000035">
    <property type="protein sequence ID" value="KMO79757.1"/>
    <property type="molecule type" value="Genomic_DNA"/>
</dbReference>
<dbReference type="InterPro" id="IPR013216">
    <property type="entry name" value="Methyltransf_11"/>
</dbReference>
<comment type="caution">
    <text evidence="2">The sequence shown here is derived from an EMBL/GenBank/DDBJ whole genome shotgun (WGS) entry which is preliminary data.</text>
</comment>
<dbReference type="AlphaFoldDB" id="A0A0J6WDD0"/>
<reference evidence="2 3" key="1">
    <citation type="journal article" date="2015" name="Genome Biol. Evol.">
        <title>Characterization of Three Mycobacterium spp. with Potential Use in Bioremediation by Genome Sequencing and Comparative Genomics.</title>
        <authorList>
            <person name="Das S."/>
            <person name="Pettersson B.M."/>
            <person name="Behra P.R."/>
            <person name="Ramesh M."/>
            <person name="Dasgupta S."/>
            <person name="Bhattacharya A."/>
            <person name="Kirsebom L.A."/>
        </authorList>
    </citation>
    <scope>NUCLEOTIDE SEQUENCE [LARGE SCALE GENOMIC DNA]</scope>
    <source>
        <strain evidence="2 3">DSM 44219</strain>
    </source>
</reference>
<gene>
    <name evidence="2" type="ORF">MCHUDSM44219_02619</name>
</gene>
<dbReference type="GO" id="GO:0008757">
    <property type="term" value="F:S-adenosylmethionine-dependent methyltransferase activity"/>
    <property type="evidence" value="ECO:0007669"/>
    <property type="project" value="InterPro"/>
</dbReference>
<keyword evidence="3" id="KW-1185">Reference proteome</keyword>
<protein>
    <recommendedName>
        <fullName evidence="1">Methyltransferase type 11 domain-containing protein</fullName>
    </recommendedName>
</protein>
<dbReference type="InterPro" id="IPR029063">
    <property type="entry name" value="SAM-dependent_MTases_sf"/>
</dbReference>
<dbReference type="Proteomes" id="UP000036176">
    <property type="component" value="Unassembled WGS sequence"/>
</dbReference>